<reference evidence="1 2" key="1">
    <citation type="submission" date="2019-03" db="EMBL/GenBank/DDBJ databases">
        <authorList>
            <person name="Yang Y."/>
        </authorList>
    </citation>
    <scope>NUCLEOTIDE SEQUENCE [LARGE SCALE GENOMIC DNA]</scope>
    <source>
        <strain evidence="1 2">ASL-1</strain>
    </source>
</reference>
<dbReference type="AlphaFoldDB" id="A0A4Y8LDM3"/>
<sequence>MRVNGRTPKNVSLYIQKERQTSSAFLHRQKTDPLKVIKNVQTSPVYPAYENRAFEHMKLLIVQSLLA</sequence>
<accession>A0A4Y8LDM3</accession>
<protein>
    <submittedName>
        <fullName evidence="1">Uncharacterized protein</fullName>
    </submittedName>
</protein>
<gene>
    <name evidence="1" type="ORF">E2626_11340</name>
</gene>
<dbReference type="Proteomes" id="UP000297776">
    <property type="component" value="Unassembled WGS sequence"/>
</dbReference>
<dbReference type="EMBL" id="SORX01000006">
    <property type="protein sequence ID" value="TFE00562.1"/>
    <property type="molecule type" value="Genomic_DNA"/>
</dbReference>
<keyword evidence="2" id="KW-1185">Reference proteome</keyword>
<organism evidence="1 2">
    <name type="scientific">Jeotgalibacillus salarius</name>
    <dbReference type="NCBI Taxonomy" id="546023"/>
    <lineage>
        <taxon>Bacteria</taxon>
        <taxon>Bacillati</taxon>
        <taxon>Bacillota</taxon>
        <taxon>Bacilli</taxon>
        <taxon>Bacillales</taxon>
        <taxon>Caryophanaceae</taxon>
        <taxon>Jeotgalibacillus</taxon>
    </lineage>
</organism>
<comment type="caution">
    <text evidence="1">The sequence shown here is derived from an EMBL/GenBank/DDBJ whole genome shotgun (WGS) entry which is preliminary data.</text>
</comment>
<evidence type="ECO:0000313" key="1">
    <source>
        <dbReference type="EMBL" id="TFE00562.1"/>
    </source>
</evidence>
<evidence type="ECO:0000313" key="2">
    <source>
        <dbReference type="Proteomes" id="UP000297776"/>
    </source>
</evidence>
<name>A0A4Y8LDM3_9BACL</name>
<proteinExistence type="predicted"/>